<protein>
    <recommendedName>
        <fullName evidence="2">T6SS Phospholipase effector Tle1-like catalytic domain-containing protein</fullName>
    </recommendedName>
</protein>
<dbReference type="Proteomes" id="UP000593566">
    <property type="component" value="Unassembled WGS sequence"/>
</dbReference>
<evidence type="ECO:0000313" key="4">
    <source>
        <dbReference type="Proteomes" id="UP000593566"/>
    </source>
</evidence>
<feature type="domain" description="T6SS Phospholipase effector Tle1-like catalytic" evidence="2">
    <location>
        <begin position="2"/>
        <end position="286"/>
    </location>
</feature>
<reference evidence="3 4" key="1">
    <citation type="journal article" date="2020" name="Genomics">
        <title>Complete, high-quality genomes from long-read metagenomic sequencing of two wolf lichen thalli reveals enigmatic genome architecture.</title>
        <authorList>
            <person name="McKenzie S.K."/>
            <person name="Walston R.F."/>
            <person name="Allen J.L."/>
        </authorList>
    </citation>
    <scope>NUCLEOTIDE SEQUENCE [LARGE SCALE GENOMIC DNA]</scope>
    <source>
        <strain evidence="3">WasteWater1</strain>
    </source>
</reference>
<dbReference type="EMBL" id="JACCJB010000017">
    <property type="protein sequence ID" value="KAF6220152.1"/>
    <property type="molecule type" value="Genomic_DNA"/>
</dbReference>
<dbReference type="InterPro" id="IPR018712">
    <property type="entry name" value="Tle1-like_cat"/>
</dbReference>
<feature type="region of interest" description="Disordered" evidence="1">
    <location>
        <begin position="139"/>
        <end position="167"/>
    </location>
</feature>
<sequence length="461" mass="52053">MKRIVVCCDGTWLDASMGLSKGKLPIPSNVTRISEAIKPVSSRGVQQVVFYQAGIGSTGNILNRVIGGATAEGLSTNIRDAYAFICNNYSMDDEIFLFGFSRGAFTARSIAGLIGGVGLLTKAGLPSLAEVFKDFENRENPNYQPATPDSPFPNKPSASDPRYEEELEKRDLTRLDIEIKVVGVFDTVGSLGIPRIPWLERLHLQTRSTKEYLFYDTNLNNRIQNAFQALALDEHRASFSPSVWAKPRNNATNLRQIWFPGVHQNIGGGYPDQGESNITLAWMMAQVEPFLEFDEDYILDQYDQTEAYYKNSGQKKRPWSFGKIYKSMTGVYVLGGRETRTPGLYCQVDQDTGKSTGKSLRDTHEYVHPSARSRIVLRGPGVEDKGKYDCDALDPYKLKYMDETADKRPTAFWELRSRRKGSGPKKELPESPLWTFEKELLRESPRVYDFIYGKPQDLQQR</sequence>
<proteinExistence type="predicted"/>
<dbReference type="Pfam" id="PF09994">
    <property type="entry name" value="T6SS_Tle1-like_cat"/>
    <property type="match status" value="1"/>
</dbReference>
<name>A0A8H6CB03_9LECA</name>
<gene>
    <name evidence="3" type="ORF">HO133_003283</name>
</gene>
<dbReference type="AlphaFoldDB" id="A0A8H6CB03"/>
<evidence type="ECO:0000259" key="2">
    <source>
        <dbReference type="Pfam" id="PF09994"/>
    </source>
</evidence>
<dbReference type="RefSeq" id="XP_037149587.1">
    <property type="nucleotide sequence ID" value="XM_037294206.1"/>
</dbReference>
<evidence type="ECO:0000313" key="3">
    <source>
        <dbReference type="EMBL" id="KAF6220152.1"/>
    </source>
</evidence>
<dbReference type="PANTHER" id="PTHR33840:SF1">
    <property type="entry name" value="TLE1 PHOSPHOLIPASE DOMAIN-CONTAINING PROTEIN"/>
    <property type="match status" value="1"/>
</dbReference>
<accession>A0A8H6CB03</accession>
<dbReference type="GeneID" id="59331694"/>
<organism evidence="3 4">
    <name type="scientific">Letharia lupina</name>
    <dbReference type="NCBI Taxonomy" id="560253"/>
    <lineage>
        <taxon>Eukaryota</taxon>
        <taxon>Fungi</taxon>
        <taxon>Dikarya</taxon>
        <taxon>Ascomycota</taxon>
        <taxon>Pezizomycotina</taxon>
        <taxon>Lecanoromycetes</taxon>
        <taxon>OSLEUM clade</taxon>
        <taxon>Lecanoromycetidae</taxon>
        <taxon>Lecanorales</taxon>
        <taxon>Lecanorineae</taxon>
        <taxon>Parmeliaceae</taxon>
        <taxon>Letharia</taxon>
    </lineage>
</organism>
<keyword evidence="4" id="KW-1185">Reference proteome</keyword>
<evidence type="ECO:0000256" key="1">
    <source>
        <dbReference type="SAM" id="MobiDB-lite"/>
    </source>
</evidence>
<dbReference type="PANTHER" id="PTHR33840">
    <property type="match status" value="1"/>
</dbReference>
<comment type="caution">
    <text evidence="3">The sequence shown here is derived from an EMBL/GenBank/DDBJ whole genome shotgun (WGS) entry which is preliminary data.</text>
</comment>